<gene>
    <name evidence="1" type="ORF">DH2020_021552</name>
</gene>
<accession>A0ABR0WEM0</accession>
<sequence length="347" mass="38420">MAAKRTTVWNILLDADDADREDMENENRALASQVFKPSKNERDPTINGIPAKEKIDFARGEELCDHVKPSWEKIELISTKELWESHDYKYKSEDAGANLCQVQELHQPLKARLEEPLESYIFLYMWRSSRWWRGVMSKCPRDFSSFLALSALKLTAPESAPCTWDLACILVSCLLRRGGQIMSGVLPSDSLPMKLESYHWAGSSHRSGLHIEAGLTSGRSPWGRSYPGACLPIETGLTMGQVSMGQGSKLQVPRGLDGTQYELTFGSTPGDLMVPKARARPLGVWMVPGGTSSLTRPLRVLMVPSTSELGSTSRGLMVPGARAQLGSTLRVWMVPSARARLTRPLGF</sequence>
<reference evidence="1 2" key="1">
    <citation type="journal article" date="2021" name="Comput. Struct. Biotechnol. J.">
        <title>De novo genome assembly of the potent medicinal plant Rehmannia glutinosa using nanopore technology.</title>
        <authorList>
            <person name="Ma L."/>
            <person name="Dong C."/>
            <person name="Song C."/>
            <person name="Wang X."/>
            <person name="Zheng X."/>
            <person name="Niu Y."/>
            <person name="Chen S."/>
            <person name="Feng W."/>
        </authorList>
    </citation>
    <scope>NUCLEOTIDE SEQUENCE [LARGE SCALE GENOMIC DNA]</scope>
    <source>
        <strain evidence="1">DH-2019</strain>
    </source>
</reference>
<organism evidence="1 2">
    <name type="scientific">Rehmannia glutinosa</name>
    <name type="common">Chinese foxglove</name>
    <dbReference type="NCBI Taxonomy" id="99300"/>
    <lineage>
        <taxon>Eukaryota</taxon>
        <taxon>Viridiplantae</taxon>
        <taxon>Streptophyta</taxon>
        <taxon>Embryophyta</taxon>
        <taxon>Tracheophyta</taxon>
        <taxon>Spermatophyta</taxon>
        <taxon>Magnoliopsida</taxon>
        <taxon>eudicotyledons</taxon>
        <taxon>Gunneridae</taxon>
        <taxon>Pentapetalae</taxon>
        <taxon>asterids</taxon>
        <taxon>lamiids</taxon>
        <taxon>Lamiales</taxon>
        <taxon>Orobanchaceae</taxon>
        <taxon>Rehmannieae</taxon>
        <taxon>Rehmannia</taxon>
    </lineage>
</organism>
<evidence type="ECO:0000313" key="2">
    <source>
        <dbReference type="Proteomes" id="UP001318860"/>
    </source>
</evidence>
<name>A0ABR0WEM0_REHGL</name>
<keyword evidence="2" id="KW-1185">Reference proteome</keyword>
<protein>
    <submittedName>
        <fullName evidence="1">Uncharacterized protein</fullName>
    </submittedName>
</protein>
<proteinExistence type="predicted"/>
<evidence type="ECO:0000313" key="1">
    <source>
        <dbReference type="EMBL" id="KAK6144732.1"/>
    </source>
</evidence>
<comment type="caution">
    <text evidence="1">The sequence shown here is derived from an EMBL/GenBank/DDBJ whole genome shotgun (WGS) entry which is preliminary data.</text>
</comment>
<dbReference type="Proteomes" id="UP001318860">
    <property type="component" value="Unassembled WGS sequence"/>
</dbReference>
<dbReference type="EMBL" id="JABTTQ020000012">
    <property type="protein sequence ID" value="KAK6144732.1"/>
    <property type="molecule type" value="Genomic_DNA"/>
</dbReference>